<keyword evidence="2" id="KW-1133">Transmembrane helix</keyword>
<keyword evidence="2" id="KW-0472">Membrane</keyword>
<reference evidence="3 4" key="1">
    <citation type="journal article" date="2016" name="Nat. Commun.">
        <title>Thousands of microbial genomes shed light on interconnected biogeochemical processes in an aquifer system.</title>
        <authorList>
            <person name="Anantharaman K."/>
            <person name="Brown C.T."/>
            <person name="Hug L.A."/>
            <person name="Sharon I."/>
            <person name="Castelle C.J."/>
            <person name="Probst A.J."/>
            <person name="Thomas B.C."/>
            <person name="Singh A."/>
            <person name="Wilkins M.J."/>
            <person name="Karaoz U."/>
            <person name="Brodie E.L."/>
            <person name="Williams K.H."/>
            <person name="Hubbard S.S."/>
            <person name="Banfield J.F."/>
        </authorList>
    </citation>
    <scope>NUCLEOTIDE SEQUENCE [LARGE SCALE GENOMIC DNA]</scope>
</reference>
<comment type="caution">
    <text evidence="3">The sequence shown here is derived from an EMBL/GenBank/DDBJ whole genome shotgun (WGS) entry which is preliminary data.</text>
</comment>
<evidence type="ECO:0000313" key="3">
    <source>
        <dbReference type="EMBL" id="OGF21626.1"/>
    </source>
</evidence>
<organism evidence="3 4">
    <name type="scientific">Candidatus Falkowbacteria bacterium RIFOXYA2_FULL_38_12</name>
    <dbReference type="NCBI Taxonomy" id="1797993"/>
    <lineage>
        <taxon>Bacteria</taxon>
        <taxon>Candidatus Falkowiibacteriota</taxon>
    </lineage>
</organism>
<proteinExistence type="predicted"/>
<evidence type="ECO:0000256" key="2">
    <source>
        <dbReference type="SAM" id="Phobius"/>
    </source>
</evidence>
<keyword evidence="2" id="KW-0812">Transmembrane</keyword>
<feature type="compositionally biased region" description="Basic and acidic residues" evidence="1">
    <location>
        <begin position="1"/>
        <end position="13"/>
    </location>
</feature>
<evidence type="ECO:0008006" key="5">
    <source>
        <dbReference type="Google" id="ProtNLM"/>
    </source>
</evidence>
<dbReference type="Proteomes" id="UP000177407">
    <property type="component" value="Unassembled WGS sequence"/>
</dbReference>
<protein>
    <recommendedName>
        <fullName evidence="5">DUF4012 domain-containing protein</fullName>
    </recommendedName>
</protein>
<dbReference type="AlphaFoldDB" id="A0A1F5S4Q8"/>
<feature type="transmembrane region" description="Helical" evidence="2">
    <location>
        <begin position="200"/>
        <end position="220"/>
    </location>
</feature>
<accession>A0A1F5S4Q8</accession>
<dbReference type="EMBL" id="MFGA01000002">
    <property type="protein sequence ID" value="OGF21626.1"/>
    <property type="molecule type" value="Genomic_DNA"/>
</dbReference>
<gene>
    <name evidence="3" type="ORF">A2257_02395</name>
</gene>
<name>A0A1F5S4Q8_9BACT</name>
<evidence type="ECO:0000256" key="1">
    <source>
        <dbReference type="SAM" id="MobiDB-lite"/>
    </source>
</evidence>
<dbReference type="InterPro" id="IPR025101">
    <property type="entry name" value="DUF4012"/>
</dbReference>
<dbReference type="Pfam" id="PF13196">
    <property type="entry name" value="DUF4012"/>
    <property type="match status" value="1"/>
</dbReference>
<evidence type="ECO:0000313" key="4">
    <source>
        <dbReference type="Proteomes" id="UP000177407"/>
    </source>
</evidence>
<sequence>MRRKKEEKIEENPASKAKKKVKEEIVDPSLVVLQEMEKEKKEEEREARSERIFRTEPSLHILDLRKIVAEKRKEVKKIEPIKKEKVAYALSSGEPQEVKEKTLIAKKEIKKQEKKTIDFNFLKKTKEFCVKAPQGVFYFTTGESKKIWTKLKSISTFIFKSPKEFFSKINIIPPAFKENISKFENNFKFLKLSFADCKKVVSFGLVAFVLILPLQAFSYYGTLKKAENKVLDGANDAYASLVEGGGQIANSDFSGAANNLEEAAGAFGAAQRELNKINFIVAGIAKALPQGDKLEAGDALFFAGEKLSLVGRNLLDSLAAFTKNESDGRLTPKVKILRDQLSEMLPDIAAARDRLALVDSEAIPEDKQETFIKLQEKLPNLVGSFKKLISISDLMIKFLGDEASKRYLFVFQNTGELRPTGGFMGSLALVDFNEGQITKIEVPGGGPYDFKGSLKEKVVAPEPLTLINPRWELQDANWFPDFPTSAEKIKWFYEKGGGPTIDGVVAINSDLIVDLLEVAGPITLSKYNKIIDANNFVEEIQKSVEIEYNKKENKPKQIIGDMAPLLLDKIFKSSPREFGKILSIFAKGLGERNIILYSVFPEIEHEILNLDWGGKVKSVNEKTDYLMIVHSNLGGGKTDQVIKEDVSLETTIAEDGYIKNRLTIKRAHSGEKWQTFTGMRNVDYLRVYVPQGSTLLNAEGFEAPPTELFEKPGDNYIVDPDLKNSESQVFVDETTGTRISREFGKTVFGNWVQVDPGDTATIVLEYILPFKFSYSEEEKDWLGGIRAAFSKDKEKSFYQILIQKQPGTKINFTDKINFGNNLEAKWYYGKDMKFGSSFATAGSELNSDRFYLLGFTRK</sequence>
<feature type="region of interest" description="Disordered" evidence="1">
    <location>
        <begin position="1"/>
        <end position="21"/>
    </location>
</feature>